<dbReference type="GO" id="GO:0005351">
    <property type="term" value="F:carbohydrate:proton symporter activity"/>
    <property type="evidence" value="ECO:0007669"/>
    <property type="project" value="TreeGrafter"/>
</dbReference>
<sequence length="492" mass="53845">MKSFSRGDMRGFYLSMLVMVTGFMSGYDTGVAGGVLTFSSFQRDFGFQTTQQTQVNSFTVGFQQIGSLLACIAIYPFTARFGRKRAIRLSAVVFLVGIVAETIDTHDLGSWYGGRAVAGVGQGALCVISPMYTAEMASVKNRGRMGSLYQWMFTVGNLLSYWTDYGVALHLAGKTMAWQIPVGLQAFAGAVLLISSFCIPESARWLIGRDRLDEAWSSLTWIRGSTEGDVEVEFNNMKQGIAEQIALARTESAWKSMLRPANRKALMLGSLVFIFQQGTGSTGLAYFAPQFFRALVGSGTKNLFITGFFGVAKVLACTAFILFVADRVGRRPVMTVGAGVMASCMLITGIILKYHPAPAEVTDNIPASGYVTIALIFINIIAYNLSWGPIAWVYVGELFSHTNREFGIALSVAIQWAFSFTFSISTPYMLASMGWGLFVFYAVFDTLTATSCWFIFKETSKLELEGIVDAQQGEAELKAVKTSLSVEKKDKE</sequence>
<protein>
    <recommendedName>
        <fullName evidence="9">Major facilitator superfamily (MFS) profile domain-containing protein</fullName>
    </recommendedName>
</protein>
<comment type="similarity">
    <text evidence="2 7">Belongs to the major facilitator superfamily. Sugar transporter (TC 2.A.1.1) family.</text>
</comment>
<dbReference type="Proteomes" id="UP000775872">
    <property type="component" value="Unassembled WGS sequence"/>
</dbReference>
<keyword evidence="3 7" id="KW-0813">Transport</keyword>
<feature type="transmembrane region" description="Helical" evidence="8">
    <location>
        <begin position="12"/>
        <end position="38"/>
    </location>
</feature>
<feature type="transmembrane region" description="Helical" evidence="8">
    <location>
        <begin position="372"/>
        <end position="395"/>
    </location>
</feature>
<evidence type="ECO:0000256" key="3">
    <source>
        <dbReference type="ARBA" id="ARBA00022448"/>
    </source>
</evidence>
<evidence type="ECO:0000313" key="10">
    <source>
        <dbReference type="EMBL" id="CAH0056064.1"/>
    </source>
</evidence>
<dbReference type="PANTHER" id="PTHR48022:SF25">
    <property type="entry name" value="QUINATE TRANSPORTER, PUTATIVE (AFU_ORTHOLOGUE AFUA_5G12950)-RELATED"/>
    <property type="match status" value="1"/>
</dbReference>
<keyword evidence="5 8" id="KW-1133">Transmembrane helix</keyword>
<evidence type="ECO:0000313" key="11">
    <source>
        <dbReference type="Proteomes" id="UP000775872"/>
    </source>
</evidence>
<feature type="transmembrane region" description="Helical" evidence="8">
    <location>
        <begin position="115"/>
        <end position="134"/>
    </location>
</feature>
<evidence type="ECO:0000256" key="4">
    <source>
        <dbReference type="ARBA" id="ARBA00022692"/>
    </source>
</evidence>
<dbReference type="InterPro" id="IPR050360">
    <property type="entry name" value="MFS_Sugar_Transporters"/>
</dbReference>
<reference evidence="10" key="1">
    <citation type="submission" date="2021-10" db="EMBL/GenBank/DDBJ databases">
        <authorList>
            <person name="Piombo E."/>
        </authorList>
    </citation>
    <scope>NUCLEOTIDE SEQUENCE</scope>
</reference>
<comment type="subcellular location">
    <subcellularLocation>
        <location evidence="1">Membrane</location>
        <topology evidence="1">Multi-pass membrane protein</topology>
    </subcellularLocation>
</comment>
<dbReference type="PANTHER" id="PTHR48022">
    <property type="entry name" value="PLASTIDIC GLUCOSE TRANSPORTER 4"/>
    <property type="match status" value="1"/>
</dbReference>
<name>A0A9P0EPE2_9HYPO</name>
<dbReference type="OrthoDB" id="6612291at2759"/>
<dbReference type="InterPro" id="IPR005829">
    <property type="entry name" value="Sugar_transporter_CS"/>
</dbReference>
<dbReference type="GO" id="GO:0016020">
    <property type="term" value="C:membrane"/>
    <property type="evidence" value="ECO:0007669"/>
    <property type="project" value="UniProtKB-SubCell"/>
</dbReference>
<dbReference type="Pfam" id="PF00083">
    <property type="entry name" value="Sugar_tr"/>
    <property type="match status" value="1"/>
</dbReference>
<dbReference type="EMBL" id="CABFOC020000063">
    <property type="protein sequence ID" value="CAH0056064.1"/>
    <property type="molecule type" value="Genomic_DNA"/>
</dbReference>
<proteinExistence type="inferred from homology"/>
<evidence type="ECO:0000256" key="7">
    <source>
        <dbReference type="RuleBase" id="RU003346"/>
    </source>
</evidence>
<feature type="transmembrane region" description="Helical" evidence="8">
    <location>
        <begin position="303"/>
        <end position="325"/>
    </location>
</feature>
<feature type="transmembrane region" description="Helical" evidence="8">
    <location>
        <begin position="86"/>
        <end position="103"/>
    </location>
</feature>
<dbReference type="NCBIfam" id="TIGR00879">
    <property type="entry name" value="SP"/>
    <property type="match status" value="1"/>
</dbReference>
<dbReference type="AlphaFoldDB" id="A0A9P0EPE2"/>
<feature type="transmembrane region" description="Helical" evidence="8">
    <location>
        <begin position="435"/>
        <end position="456"/>
    </location>
</feature>
<feature type="transmembrane region" description="Helical" evidence="8">
    <location>
        <begin position="58"/>
        <end position="79"/>
    </location>
</feature>
<dbReference type="PROSITE" id="PS50850">
    <property type="entry name" value="MFS"/>
    <property type="match status" value="1"/>
</dbReference>
<gene>
    <name evidence="10" type="ORF">CSOL1703_00005998</name>
</gene>
<keyword evidence="4 8" id="KW-0812">Transmembrane</keyword>
<evidence type="ECO:0000259" key="9">
    <source>
        <dbReference type="PROSITE" id="PS50850"/>
    </source>
</evidence>
<comment type="caution">
    <text evidence="10">The sequence shown here is derived from an EMBL/GenBank/DDBJ whole genome shotgun (WGS) entry which is preliminary data.</text>
</comment>
<feature type="transmembrane region" description="Helical" evidence="8">
    <location>
        <begin position="407"/>
        <end position="429"/>
    </location>
</feature>
<evidence type="ECO:0000256" key="5">
    <source>
        <dbReference type="ARBA" id="ARBA00022989"/>
    </source>
</evidence>
<dbReference type="InterPro" id="IPR036259">
    <property type="entry name" value="MFS_trans_sf"/>
</dbReference>
<evidence type="ECO:0000256" key="1">
    <source>
        <dbReference type="ARBA" id="ARBA00004141"/>
    </source>
</evidence>
<feature type="domain" description="Major facilitator superfamily (MFS) profile" evidence="9">
    <location>
        <begin position="14"/>
        <end position="460"/>
    </location>
</feature>
<accession>A0A9P0EPE2</accession>
<organism evidence="10 11">
    <name type="scientific">Clonostachys solani</name>
    <dbReference type="NCBI Taxonomy" id="160281"/>
    <lineage>
        <taxon>Eukaryota</taxon>
        <taxon>Fungi</taxon>
        <taxon>Dikarya</taxon>
        <taxon>Ascomycota</taxon>
        <taxon>Pezizomycotina</taxon>
        <taxon>Sordariomycetes</taxon>
        <taxon>Hypocreomycetidae</taxon>
        <taxon>Hypocreales</taxon>
        <taxon>Bionectriaceae</taxon>
        <taxon>Clonostachys</taxon>
    </lineage>
</organism>
<keyword evidence="6 8" id="KW-0472">Membrane</keyword>
<dbReference type="SUPFAM" id="SSF103473">
    <property type="entry name" value="MFS general substrate transporter"/>
    <property type="match status" value="1"/>
</dbReference>
<dbReference type="InterPro" id="IPR005828">
    <property type="entry name" value="MFS_sugar_transport-like"/>
</dbReference>
<feature type="transmembrane region" description="Helical" evidence="8">
    <location>
        <begin position="265"/>
        <end position="288"/>
    </location>
</feature>
<evidence type="ECO:0000256" key="8">
    <source>
        <dbReference type="SAM" id="Phobius"/>
    </source>
</evidence>
<dbReference type="PROSITE" id="PS00216">
    <property type="entry name" value="SUGAR_TRANSPORT_1"/>
    <property type="match status" value="1"/>
</dbReference>
<feature type="transmembrane region" description="Helical" evidence="8">
    <location>
        <begin position="182"/>
        <end position="199"/>
    </location>
</feature>
<dbReference type="PRINTS" id="PR00171">
    <property type="entry name" value="SUGRTRNSPORT"/>
</dbReference>
<evidence type="ECO:0000256" key="6">
    <source>
        <dbReference type="ARBA" id="ARBA00023136"/>
    </source>
</evidence>
<dbReference type="PROSITE" id="PS00217">
    <property type="entry name" value="SUGAR_TRANSPORT_2"/>
    <property type="match status" value="1"/>
</dbReference>
<evidence type="ECO:0000256" key="2">
    <source>
        <dbReference type="ARBA" id="ARBA00010992"/>
    </source>
</evidence>
<dbReference type="Gene3D" id="1.20.1250.20">
    <property type="entry name" value="MFS general substrate transporter like domains"/>
    <property type="match status" value="1"/>
</dbReference>
<keyword evidence="11" id="KW-1185">Reference proteome</keyword>
<feature type="transmembrane region" description="Helical" evidence="8">
    <location>
        <begin position="332"/>
        <end position="352"/>
    </location>
</feature>
<feature type="transmembrane region" description="Helical" evidence="8">
    <location>
        <begin position="146"/>
        <end position="162"/>
    </location>
</feature>
<dbReference type="InterPro" id="IPR003663">
    <property type="entry name" value="Sugar/inositol_transpt"/>
</dbReference>
<dbReference type="InterPro" id="IPR020846">
    <property type="entry name" value="MFS_dom"/>
</dbReference>